<dbReference type="AlphaFoldDB" id="A0AAF0PPD2"/>
<proteinExistence type="predicted"/>
<accession>A0AAF0PPD2</accession>
<evidence type="ECO:0000313" key="1">
    <source>
        <dbReference type="EMBL" id="WMV07475.1"/>
    </source>
</evidence>
<name>A0AAF0PPD2_SOLVR</name>
<dbReference type="PANTHER" id="PTHR46148">
    <property type="entry name" value="CHROMO DOMAIN-CONTAINING PROTEIN"/>
    <property type="match status" value="1"/>
</dbReference>
<dbReference type="EMBL" id="CP133612">
    <property type="protein sequence ID" value="WMV07475.1"/>
    <property type="molecule type" value="Genomic_DNA"/>
</dbReference>
<evidence type="ECO:0000313" key="2">
    <source>
        <dbReference type="Proteomes" id="UP001234989"/>
    </source>
</evidence>
<dbReference type="PANTHER" id="PTHR46148:SF56">
    <property type="entry name" value="RETROTRANSPOSON PROTEIN"/>
    <property type="match status" value="1"/>
</dbReference>
<reference evidence="1" key="1">
    <citation type="submission" date="2023-08" db="EMBL/GenBank/DDBJ databases">
        <title>A de novo genome assembly of Solanum verrucosum Schlechtendal, a Mexican diploid species geographically isolated from the other diploid A-genome species in potato relatives.</title>
        <authorList>
            <person name="Hosaka K."/>
        </authorList>
    </citation>
    <scope>NUCLEOTIDE SEQUENCE</scope>
    <source>
        <tissue evidence="1">Young leaves</tissue>
    </source>
</reference>
<gene>
    <name evidence="1" type="ORF">MTR67_000860</name>
</gene>
<sequence length="143" mass="16767">MTYEMDFSSDLAYVYSICHVSFLKKCISDPNLVVLLESVRMKESLSYEEIPVEILDCQVRKLRNKEVSSVKVLWMNQLVEDATWEGKVDWYHVLVPPPPPPPIYLPPHQFECEVLFPPMYFIGFKRLRNSNVSICMHVHEISF</sequence>
<organism evidence="1 2">
    <name type="scientific">Solanum verrucosum</name>
    <dbReference type="NCBI Taxonomy" id="315347"/>
    <lineage>
        <taxon>Eukaryota</taxon>
        <taxon>Viridiplantae</taxon>
        <taxon>Streptophyta</taxon>
        <taxon>Embryophyta</taxon>
        <taxon>Tracheophyta</taxon>
        <taxon>Spermatophyta</taxon>
        <taxon>Magnoliopsida</taxon>
        <taxon>eudicotyledons</taxon>
        <taxon>Gunneridae</taxon>
        <taxon>Pentapetalae</taxon>
        <taxon>asterids</taxon>
        <taxon>lamiids</taxon>
        <taxon>Solanales</taxon>
        <taxon>Solanaceae</taxon>
        <taxon>Solanoideae</taxon>
        <taxon>Solaneae</taxon>
        <taxon>Solanum</taxon>
    </lineage>
</organism>
<protein>
    <submittedName>
        <fullName evidence="1">Uncharacterized protein</fullName>
    </submittedName>
</protein>
<keyword evidence="2" id="KW-1185">Reference proteome</keyword>
<dbReference type="Proteomes" id="UP001234989">
    <property type="component" value="Chromosome 1"/>
</dbReference>